<keyword evidence="3" id="KW-1185">Reference proteome</keyword>
<dbReference type="Proteomes" id="UP000826195">
    <property type="component" value="Unassembled WGS sequence"/>
</dbReference>
<reference evidence="2 3" key="1">
    <citation type="journal article" date="2021" name="J. Hered.">
        <title>A chromosome-level genome assembly of the parasitoid wasp, Cotesia glomerata (Hymenoptera: Braconidae).</title>
        <authorList>
            <person name="Pinto B.J."/>
            <person name="Weis J.J."/>
            <person name="Gamble T."/>
            <person name="Ode P.J."/>
            <person name="Paul R."/>
            <person name="Zaspel J.M."/>
        </authorList>
    </citation>
    <scope>NUCLEOTIDE SEQUENCE [LARGE SCALE GENOMIC DNA]</scope>
    <source>
        <strain evidence="2">CgM1</strain>
    </source>
</reference>
<comment type="caution">
    <text evidence="2">The sequence shown here is derived from an EMBL/GenBank/DDBJ whole genome shotgun (WGS) entry which is preliminary data.</text>
</comment>
<proteinExistence type="predicted"/>
<evidence type="ECO:0000313" key="2">
    <source>
        <dbReference type="EMBL" id="KAH0567610.1"/>
    </source>
</evidence>
<evidence type="ECO:0000313" key="3">
    <source>
        <dbReference type="Proteomes" id="UP000826195"/>
    </source>
</evidence>
<sequence>MNLMEFHRSTSASRQSRLSSHLNATDVSRGAITSDGRLLTRSGLYRAEQYHYQKQEQKQNQPLLPLTPLLYHPLIRAHLADTNTLSTTLTGSDITTYHRLLILIYTCGLPMCLYEASGNLTQPATLGDELIHPKYPRPAPEYRIEAPAYLGFGDGPAEANINDRITGSIIRGTYVLPGCSRSFFGFKANYVIYCFIFLFSTKEIFDAIIKTEGRKRLLILMGILVKMGEEGGVDRQKTQRSKVWLLRINPDTPGAAATGVPARSQEPAESLNIREKE</sequence>
<feature type="region of interest" description="Disordered" evidence="1">
    <location>
        <begin position="252"/>
        <end position="277"/>
    </location>
</feature>
<accession>A0AAV7J449</accession>
<feature type="region of interest" description="Disordered" evidence="1">
    <location>
        <begin position="1"/>
        <end position="22"/>
    </location>
</feature>
<organism evidence="2 3">
    <name type="scientific">Cotesia glomerata</name>
    <name type="common">Lepidopteran parasitic wasp</name>
    <name type="synonym">Apanteles glomeratus</name>
    <dbReference type="NCBI Taxonomy" id="32391"/>
    <lineage>
        <taxon>Eukaryota</taxon>
        <taxon>Metazoa</taxon>
        <taxon>Ecdysozoa</taxon>
        <taxon>Arthropoda</taxon>
        <taxon>Hexapoda</taxon>
        <taxon>Insecta</taxon>
        <taxon>Pterygota</taxon>
        <taxon>Neoptera</taxon>
        <taxon>Endopterygota</taxon>
        <taxon>Hymenoptera</taxon>
        <taxon>Apocrita</taxon>
        <taxon>Ichneumonoidea</taxon>
        <taxon>Braconidae</taxon>
        <taxon>Microgastrinae</taxon>
        <taxon>Cotesia</taxon>
    </lineage>
</organism>
<name>A0AAV7J449_COTGL</name>
<dbReference type="EMBL" id="JAHXZJ010000001">
    <property type="protein sequence ID" value="KAH0567610.1"/>
    <property type="molecule type" value="Genomic_DNA"/>
</dbReference>
<feature type="compositionally biased region" description="Low complexity" evidence="1">
    <location>
        <begin position="9"/>
        <end position="20"/>
    </location>
</feature>
<dbReference type="AlphaFoldDB" id="A0AAV7J449"/>
<evidence type="ECO:0000256" key="1">
    <source>
        <dbReference type="SAM" id="MobiDB-lite"/>
    </source>
</evidence>
<gene>
    <name evidence="2" type="ORF">KQX54_011042</name>
</gene>
<protein>
    <submittedName>
        <fullName evidence="2">Uncharacterized protein</fullName>
    </submittedName>
</protein>